<organism evidence="2 3">
    <name type="scientific">Thalassiosira oceanica</name>
    <name type="common">Marine diatom</name>
    <dbReference type="NCBI Taxonomy" id="159749"/>
    <lineage>
        <taxon>Eukaryota</taxon>
        <taxon>Sar</taxon>
        <taxon>Stramenopiles</taxon>
        <taxon>Ochrophyta</taxon>
        <taxon>Bacillariophyta</taxon>
        <taxon>Coscinodiscophyceae</taxon>
        <taxon>Thalassiosirophycidae</taxon>
        <taxon>Thalassiosirales</taxon>
        <taxon>Thalassiosiraceae</taxon>
        <taxon>Thalassiosira</taxon>
    </lineage>
</organism>
<protein>
    <submittedName>
        <fullName evidence="2">Uncharacterized protein</fullName>
    </submittedName>
</protein>
<reference evidence="2 3" key="1">
    <citation type="journal article" date="2012" name="Genome Biol.">
        <title>Genome and low-iron response of an oceanic diatom adapted to chronic iron limitation.</title>
        <authorList>
            <person name="Lommer M."/>
            <person name="Specht M."/>
            <person name="Roy A.S."/>
            <person name="Kraemer L."/>
            <person name="Andreson R."/>
            <person name="Gutowska M.A."/>
            <person name="Wolf J."/>
            <person name="Bergner S.V."/>
            <person name="Schilhabel M.B."/>
            <person name="Klostermeier U.C."/>
            <person name="Beiko R.G."/>
            <person name="Rosenstiel P."/>
            <person name="Hippler M."/>
            <person name="Laroche J."/>
        </authorList>
    </citation>
    <scope>NUCLEOTIDE SEQUENCE [LARGE SCALE GENOMIC DNA]</scope>
    <source>
        <strain evidence="2 3">CCMP1005</strain>
    </source>
</reference>
<proteinExistence type="predicted"/>
<gene>
    <name evidence="2" type="ORF">THAOC_20633</name>
</gene>
<feature type="compositionally biased region" description="Polar residues" evidence="1">
    <location>
        <begin position="16"/>
        <end position="43"/>
    </location>
</feature>
<dbReference type="Proteomes" id="UP000266841">
    <property type="component" value="Unassembled WGS sequence"/>
</dbReference>
<dbReference type="AlphaFoldDB" id="K0S324"/>
<feature type="region of interest" description="Disordered" evidence="1">
    <location>
        <begin position="1"/>
        <end position="124"/>
    </location>
</feature>
<dbReference type="EMBL" id="AGNL01023439">
    <property type="protein sequence ID" value="EJK59179.1"/>
    <property type="molecule type" value="Genomic_DNA"/>
</dbReference>
<feature type="compositionally biased region" description="Low complexity" evidence="1">
    <location>
        <begin position="64"/>
        <end position="76"/>
    </location>
</feature>
<sequence length="124" mass="13269">MKARVKTVTVLLQMGSEGQPSDQKSHNDGNFQDSTSNQIQMPTKSAEDPTESSKNIAEAKEPGSSSSNDQDSTSNQIQMPTKSAEDPTESSKNIAEANKTDMPCVNLVDKRSSSDDSQTVCSSP</sequence>
<evidence type="ECO:0000313" key="2">
    <source>
        <dbReference type="EMBL" id="EJK59179.1"/>
    </source>
</evidence>
<accession>K0S324</accession>
<keyword evidence="3" id="KW-1185">Reference proteome</keyword>
<evidence type="ECO:0000313" key="3">
    <source>
        <dbReference type="Proteomes" id="UP000266841"/>
    </source>
</evidence>
<comment type="caution">
    <text evidence="2">The sequence shown here is derived from an EMBL/GenBank/DDBJ whole genome shotgun (WGS) entry which is preliminary data.</text>
</comment>
<evidence type="ECO:0000256" key="1">
    <source>
        <dbReference type="SAM" id="MobiDB-lite"/>
    </source>
</evidence>
<name>K0S324_THAOC</name>